<dbReference type="AlphaFoldDB" id="A0A926JP00"/>
<organism evidence="1 2">
    <name type="scientific">Sinomicrobium weinanense</name>
    <dbReference type="NCBI Taxonomy" id="2842200"/>
    <lineage>
        <taxon>Bacteria</taxon>
        <taxon>Pseudomonadati</taxon>
        <taxon>Bacteroidota</taxon>
        <taxon>Flavobacteriia</taxon>
        <taxon>Flavobacteriales</taxon>
        <taxon>Flavobacteriaceae</taxon>
        <taxon>Sinomicrobium</taxon>
    </lineage>
</organism>
<protein>
    <recommendedName>
        <fullName evidence="3">Fibronectin type-III domain-containing protein</fullName>
    </recommendedName>
</protein>
<proteinExistence type="predicted"/>
<evidence type="ECO:0000313" key="2">
    <source>
        <dbReference type="Proteomes" id="UP000653730"/>
    </source>
</evidence>
<dbReference type="Gene3D" id="2.60.40.10">
    <property type="entry name" value="Immunoglobulins"/>
    <property type="match status" value="3"/>
</dbReference>
<dbReference type="InterPro" id="IPR013783">
    <property type="entry name" value="Ig-like_fold"/>
</dbReference>
<dbReference type="EMBL" id="JACVDC010000002">
    <property type="protein sequence ID" value="MBC9794704.1"/>
    <property type="molecule type" value="Genomic_DNA"/>
</dbReference>
<name>A0A926JP00_9FLAO</name>
<comment type="caution">
    <text evidence="1">The sequence shown here is derived from an EMBL/GenBank/DDBJ whole genome shotgun (WGS) entry which is preliminary data.</text>
</comment>
<dbReference type="PROSITE" id="PS51257">
    <property type="entry name" value="PROKAR_LIPOPROTEIN"/>
    <property type="match status" value="1"/>
</dbReference>
<sequence length="327" mass="36271">MTRTDQHIRKYITTGMQAVLLGIAFTGCDDIAEVPDISDKEVVLIAPTDEATVKGNAVTFTWQPVEDAESYILQVATPDFPNASQVVIDHTIERDTSDNVLATSYSKEMLPRAYEWRVKAVNSGYETPFSTNAFILTEGDAFSDNTVVLNSPENNLVTNEAEIALSWGVIEEATGYRVQILDAGESVVQEEEVTEPSLDITFEEGGFTWQVRAEKDAESTLYTSRELLIDLTVPNTPELTAPVDESTTSETEITFTWSRENISGSAEYDKISVYSDESLETLVTEEEVNNKTFTATLEEGTYYWNVKSFDRAGNEGELSSAFSFTIN</sequence>
<dbReference type="InterPro" id="IPR036116">
    <property type="entry name" value="FN3_sf"/>
</dbReference>
<keyword evidence="2" id="KW-1185">Reference proteome</keyword>
<dbReference type="Proteomes" id="UP000653730">
    <property type="component" value="Unassembled WGS sequence"/>
</dbReference>
<gene>
    <name evidence="1" type="ORF">IBL28_01895</name>
</gene>
<evidence type="ECO:0008006" key="3">
    <source>
        <dbReference type="Google" id="ProtNLM"/>
    </source>
</evidence>
<evidence type="ECO:0000313" key="1">
    <source>
        <dbReference type="EMBL" id="MBC9794704.1"/>
    </source>
</evidence>
<dbReference type="RefSeq" id="WP_187963859.1">
    <property type="nucleotide sequence ID" value="NZ_JACVDC010000002.1"/>
</dbReference>
<accession>A0A926JP00</accession>
<dbReference type="SUPFAM" id="SSF49265">
    <property type="entry name" value="Fibronectin type III"/>
    <property type="match status" value="1"/>
</dbReference>
<reference evidence="1 2" key="1">
    <citation type="submission" date="2020-09" db="EMBL/GenBank/DDBJ databases">
        <title>Sinomicrobium weinanense sp. nov., a halophilic bacteria isolated from saline-alkali soil.</title>
        <authorList>
            <person name="Wu P."/>
            <person name="Ren H."/>
            <person name="Mei Y."/>
            <person name="Liang Y."/>
            <person name="Chen Z."/>
        </authorList>
    </citation>
    <scope>NUCLEOTIDE SEQUENCE [LARGE SCALE GENOMIC DNA]</scope>
    <source>
        <strain evidence="1 2">FJxs</strain>
    </source>
</reference>